<gene>
    <name evidence="6" type="ORF">TSOC_006960</name>
</gene>
<keyword evidence="4 5" id="KW-0472">Membrane</keyword>
<feature type="transmembrane region" description="Helical" evidence="5">
    <location>
        <begin position="128"/>
        <end position="148"/>
    </location>
</feature>
<evidence type="ECO:0000256" key="3">
    <source>
        <dbReference type="ARBA" id="ARBA00022989"/>
    </source>
</evidence>
<protein>
    <submittedName>
        <fullName evidence="6">Bax inhibitor 1</fullName>
    </submittedName>
</protein>
<evidence type="ECO:0000256" key="1">
    <source>
        <dbReference type="ARBA" id="ARBA00004141"/>
    </source>
</evidence>
<feature type="transmembrane region" description="Helical" evidence="5">
    <location>
        <begin position="221"/>
        <end position="242"/>
    </location>
</feature>
<comment type="subcellular location">
    <subcellularLocation>
        <location evidence="1">Membrane</location>
        <topology evidence="1">Multi-pass membrane protein</topology>
    </subcellularLocation>
</comment>
<comment type="similarity">
    <text evidence="5">Belongs to the BI1 family.</text>
</comment>
<keyword evidence="7" id="KW-1185">Reference proteome</keyword>
<comment type="caution">
    <text evidence="6">The sequence shown here is derived from an EMBL/GenBank/DDBJ whole genome shotgun (WGS) entry which is preliminary data.</text>
</comment>
<dbReference type="PANTHER" id="PTHR23291">
    <property type="entry name" value="BAX INHIBITOR-RELATED"/>
    <property type="match status" value="1"/>
</dbReference>
<sequence length="248" mass="26555">MAATAYHYTERHEHDFDVEKGAALNAFAERTVRQGFVKKVFGLLAAQLALTTLIAGAIVLSSTVKAFVAANPWVFMLSFVVSFSIILSFTFSTTARQSHPLNLVLLFAFTAAEGVLVGAASAQVSTDIVLLALGITAGITAGMCLYALTTKHDITMAGSFLYAGLMALIFASLAGFFLKTSAFNMLVSGGGAVLFSVYIAYDVQMLLGGEHKFAVSPDDYVMGTIAIYLDIINLFLHILRLLSSNNRE</sequence>
<feature type="transmembrane region" description="Helical" evidence="5">
    <location>
        <begin position="103"/>
        <end position="122"/>
    </location>
</feature>
<keyword evidence="2 5" id="KW-0812">Transmembrane</keyword>
<evidence type="ECO:0000313" key="7">
    <source>
        <dbReference type="Proteomes" id="UP000236333"/>
    </source>
</evidence>
<keyword evidence="3 5" id="KW-1133">Transmembrane helix</keyword>
<evidence type="ECO:0000256" key="2">
    <source>
        <dbReference type="ARBA" id="ARBA00022692"/>
    </source>
</evidence>
<evidence type="ECO:0000256" key="4">
    <source>
        <dbReference type="ARBA" id="ARBA00023136"/>
    </source>
</evidence>
<evidence type="ECO:0000313" key="6">
    <source>
        <dbReference type="EMBL" id="PNH06663.1"/>
    </source>
</evidence>
<dbReference type="AlphaFoldDB" id="A0A2J8A2C1"/>
<feature type="transmembrane region" description="Helical" evidence="5">
    <location>
        <begin position="73"/>
        <end position="91"/>
    </location>
</feature>
<dbReference type="PANTHER" id="PTHR23291:SF50">
    <property type="entry name" value="PROTEIN LIFEGUARD 4"/>
    <property type="match status" value="1"/>
</dbReference>
<proteinExistence type="inferred from homology"/>
<feature type="transmembrane region" description="Helical" evidence="5">
    <location>
        <begin position="183"/>
        <end position="201"/>
    </location>
</feature>
<name>A0A2J8A2C1_9CHLO</name>
<reference evidence="6 7" key="1">
    <citation type="journal article" date="2017" name="Mol. Biol. Evol.">
        <title>The 4-celled Tetrabaena socialis nuclear genome reveals the essential components for genetic control of cell number at the origin of multicellularity in the volvocine lineage.</title>
        <authorList>
            <person name="Featherston J."/>
            <person name="Arakaki Y."/>
            <person name="Hanschen E.R."/>
            <person name="Ferris P.J."/>
            <person name="Michod R.E."/>
            <person name="Olson B.J.S.C."/>
            <person name="Nozaki H."/>
            <person name="Durand P.M."/>
        </authorList>
    </citation>
    <scope>NUCLEOTIDE SEQUENCE [LARGE SCALE GENOMIC DNA]</scope>
    <source>
        <strain evidence="6 7">NIES-571</strain>
    </source>
</reference>
<dbReference type="InterPro" id="IPR006214">
    <property type="entry name" value="Bax_inhibitor_1-related"/>
</dbReference>
<dbReference type="EMBL" id="PGGS01000222">
    <property type="protein sequence ID" value="PNH06663.1"/>
    <property type="molecule type" value="Genomic_DNA"/>
</dbReference>
<dbReference type="Pfam" id="PF01027">
    <property type="entry name" value="Bax1-I"/>
    <property type="match status" value="1"/>
</dbReference>
<dbReference type="OrthoDB" id="7933078at2759"/>
<feature type="transmembrane region" description="Helical" evidence="5">
    <location>
        <begin position="160"/>
        <end position="177"/>
    </location>
</feature>
<feature type="transmembrane region" description="Helical" evidence="5">
    <location>
        <begin position="40"/>
        <end position="61"/>
    </location>
</feature>
<dbReference type="GO" id="GO:0016020">
    <property type="term" value="C:membrane"/>
    <property type="evidence" value="ECO:0007669"/>
    <property type="project" value="UniProtKB-SubCell"/>
</dbReference>
<evidence type="ECO:0000256" key="5">
    <source>
        <dbReference type="RuleBase" id="RU004379"/>
    </source>
</evidence>
<dbReference type="Proteomes" id="UP000236333">
    <property type="component" value="Unassembled WGS sequence"/>
</dbReference>
<organism evidence="6 7">
    <name type="scientific">Tetrabaena socialis</name>
    <dbReference type="NCBI Taxonomy" id="47790"/>
    <lineage>
        <taxon>Eukaryota</taxon>
        <taxon>Viridiplantae</taxon>
        <taxon>Chlorophyta</taxon>
        <taxon>core chlorophytes</taxon>
        <taxon>Chlorophyceae</taxon>
        <taxon>CS clade</taxon>
        <taxon>Chlamydomonadales</taxon>
        <taxon>Tetrabaenaceae</taxon>
        <taxon>Tetrabaena</taxon>
    </lineage>
</organism>
<accession>A0A2J8A2C1</accession>